<comment type="similarity">
    <text evidence="1">Belongs to the mab-21 family.</text>
</comment>
<dbReference type="WBParaSite" id="jg14889">
    <property type="protein sequence ID" value="jg14889"/>
    <property type="gene ID" value="jg14889"/>
</dbReference>
<evidence type="ECO:0000259" key="3">
    <source>
        <dbReference type="Pfam" id="PF20266"/>
    </source>
</evidence>
<name>A0A915D353_9BILA</name>
<accession>A0A915D353</accession>
<dbReference type="Pfam" id="PF20266">
    <property type="entry name" value="Mab-21_C"/>
    <property type="match status" value="1"/>
</dbReference>
<dbReference type="PANTHER" id="PTHR10656:SF70">
    <property type="entry name" value="PROTEIN MAB-21-RELATED"/>
    <property type="match status" value="1"/>
</dbReference>
<dbReference type="InterPro" id="IPR046906">
    <property type="entry name" value="Mab-21_HhH/H2TH-like"/>
</dbReference>
<dbReference type="Proteomes" id="UP000887574">
    <property type="component" value="Unplaced"/>
</dbReference>
<protein>
    <submittedName>
        <fullName evidence="5">Uncharacterized protein</fullName>
    </submittedName>
</protein>
<evidence type="ECO:0000313" key="4">
    <source>
        <dbReference type="Proteomes" id="UP000887574"/>
    </source>
</evidence>
<dbReference type="PANTHER" id="PTHR10656">
    <property type="entry name" value="CELL FATE DETERMINING PROTEIN MAB21-RELATED"/>
    <property type="match status" value="1"/>
</dbReference>
<dbReference type="SMART" id="SM01265">
    <property type="entry name" value="Mab-21"/>
    <property type="match status" value="1"/>
</dbReference>
<keyword evidence="4" id="KW-1185">Reference proteome</keyword>
<dbReference type="InterPro" id="IPR024810">
    <property type="entry name" value="MAB21L/cGLR"/>
</dbReference>
<dbReference type="InterPro" id="IPR046903">
    <property type="entry name" value="Mab-21-like_nuc_Trfase"/>
</dbReference>
<evidence type="ECO:0000313" key="5">
    <source>
        <dbReference type="WBParaSite" id="jg14889"/>
    </source>
</evidence>
<evidence type="ECO:0000256" key="1">
    <source>
        <dbReference type="ARBA" id="ARBA00008307"/>
    </source>
</evidence>
<feature type="domain" description="Mab-21-like HhH/H2TH-like" evidence="3">
    <location>
        <begin position="280"/>
        <end position="347"/>
    </location>
</feature>
<evidence type="ECO:0000259" key="2">
    <source>
        <dbReference type="Pfam" id="PF03281"/>
    </source>
</evidence>
<dbReference type="Gene3D" id="1.10.1410.40">
    <property type="match status" value="1"/>
</dbReference>
<dbReference type="Pfam" id="PF03281">
    <property type="entry name" value="Mab-21"/>
    <property type="match status" value="1"/>
</dbReference>
<organism evidence="4 5">
    <name type="scientific">Ditylenchus dipsaci</name>
    <dbReference type="NCBI Taxonomy" id="166011"/>
    <lineage>
        <taxon>Eukaryota</taxon>
        <taxon>Metazoa</taxon>
        <taxon>Ecdysozoa</taxon>
        <taxon>Nematoda</taxon>
        <taxon>Chromadorea</taxon>
        <taxon>Rhabditida</taxon>
        <taxon>Tylenchina</taxon>
        <taxon>Tylenchomorpha</taxon>
        <taxon>Sphaerularioidea</taxon>
        <taxon>Anguinidae</taxon>
        <taxon>Anguininae</taxon>
        <taxon>Ditylenchus</taxon>
    </lineage>
</organism>
<feature type="domain" description="Mab-21-like nucleotidyltransferase" evidence="2">
    <location>
        <begin position="111"/>
        <end position="277"/>
    </location>
</feature>
<reference evidence="5" key="1">
    <citation type="submission" date="2022-11" db="UniProtKB">
        <authorList>
            <consortium name="WormBaseParasite"/>
        </authorList>
    </citation>
    <scope>IDENTIFICATION</scope>
</reference>
<dbReference type="AlphaFoldDB" id="A0A915D353"/>
<sequence>MVCDDADSGCLSGFASCSAGTRTVEVIRNDTVKLTTVTLTAGSFCECKVKIGSSLQALVQARKLEIQKTVHLIAKLVQDVLKDVEIQEPRFISTSMRLMDVMKGCKCTLPTSCAVLKLSDGRKRSMSLWVEFITASGYLSARKIRSRFQALVAQAIEKAQFRDKCKLLTDSSDVRLHLYDKYIVKITVLSAATWPSAEVVKEVRCEGFDLLSKESATTAFHQQQQQQQAVVVSKAAIQGMAGTPTAIQQQSGGGTNNTMEGDAWAMSMTQAENLLLGHLNRRKTLSILKTLRDRHLDYLDSPITNYIIKTLVLYECEKHFGDHEWQDFCLSDRVIGVLLQLVSYLLKGNDSRTLDQGARAAWALVRQLMLSVNALETL</sequence>
<proteinExistence type="inferred from homology"/>
<dbReference type="Gene3D" id="3.30.460.90">
    <property type="match status" value="1"/>
</dbReference>